<keyword evidence="3" id="KW-1185">Reference proteome</keyword>
<organism evidence="2 3">
    <name type="scientific">Parafrankia irregularis</name>
    <dbReference type="NCBI Taxonomy" id="795642"/>
    <lineage>
        <taxon>Bacteria</taxon>
        <taxon>Bacillati</taxon>
        <taxon>Actinomycetota</taxon>
        <taxon>Actinomycetes</taxon>
        <taxon>Frankiales</taxon>
        <taxon>Frankiaceae</taxon>
        <taxon>Parafrankia</taxon>
    </lineage>
</organism>
<dbReference type="InterPro" id="IPR036291">
    <property type="entry name" value="NAD(P)-bd_dom_sf"/>
</dbReference>
<evidence type="ECO:0000259" key="1">
    <source>
        <dbReference type="SMART" id="SM00829"/>
    </source>
</evidence>
<dbReference type="InterPro" id="IPR011032">
    <property type="entry name" value="GroES-like_sf"/>
</dbReference>
<dbReference type="InterPro" id="IPR013154">
    <property type="entry name" value="ADH-like_N"/>
</dbReference>
<dbReference type="PANTHER" id="PTHR45033">
    <property type="match status" value="1"/>
</dbReference>
<reference evidence="3" key="1">
    <citation type="submission" date="2015-11" db="EMBL/GenBank/DDBJ databases">
        <authorList>
            <person name="Varghese N."/>
        </authorList>
    </citation>
    <scope>NUCLEOTIDE SEQUENCE [LARGE SCALE GENOMIC DNA]</scope>
    <source>
        <strain evidence="3">DSM 45899</strain>
    </source>
</reference>
<dbReference type="EMBL" id="FAOZ01000022">
    <property type="protein sequence ID" value="CUU58806.1"/>
    <property type="molecule type" value="Genomic_DNA"/>
</dbReference>
<evidence type="ECO:0000313" key="2">
    <source>
        <dbReference type="EMBL" id="CUU58806.1"/>
    </source>
</evidence>
<dbReference type="SUPFAM" id="SSF51735">
    <property type="entry name" value="NAD(P)-binding Rossmann-fold domains"/>
    <property type="match status" value="1"/>
</dbReference>
<dbReference type="PANTHER" id="PTHR45033:SF3">
    <property type="entry name" value="DEHYDROGENASE, PUTATIVE (AFU_ORTHOLOGUE AFUA_2G13270)-RELATED"/>
    <property type="match status" value="1"/>
</dbReference>
<dbReference type="InterPro" id="IPR013149">
    <property type="entry name" value="ADH-like_C"/>
</dbReference>
<proteinExistence type="predicted"/>
<dbReference type="Pfam" id="PF00107">
    <property type="entry name" value="ADH_zinc_N"/>
    <property type="match status" value="1"/>
</dbReference>
<evidence type="ECO:0000313" key="3">
    <source>
        <dbReference type="Proteomes" id="UP000198802"/>
    </source>
</evidence>
<dbReference type="InterPro" id="IPR020843">
    <property type="entry name" value="ER"/>
</dbReference>
<sequence length="324" mass="33333">MLAAAAVAINPDDPLSGLRVGDQPAPVVPEGWTTVSVRAAALNHHDLFSLRGVGLPAERLPMILGCDAAGVSADGAEVIVHAVIGDPARGGGDETLDPSRTLLSELHPGTLAEQVAVPRANLVPKPASLSWEEAACLPTAWLTAYRMVVSRSGLPASGGGTILVQGAGGGVATAALMIGKAVGHTVFVTSRDEAKRRRALDLGADLAVATGERLPARVDAVIETVGAATWSHSVRSLRPGGRIVCSGATSGPNPPAELNRIFFLQLSVVGSTMGTRGELADLVSLLDRTGTRPLVDDVRPLADARASFERLAQGEVFGKLVLTV</sequence>
<protein>
    <submittedName>
        <fullName evidence="2">NADPH:quinone reductase</fullName>
    </submittedName>
</protein>
<dbReference type="InterPro" id="IPR052711">
    <property type="entry name" value="Zinc_ADH-like"/>
</dbReference>
<dbReference type="Gene3D" id="3.40.50.720">
    <property type="entry name" value="NAD(P)-binding Rossmann-like Domain"/>
    <property type="match status" value="1"/>
</dbReference>
<name>A0A0S4QWH8_9ACTN</name>
<dbReference type="GO" id="GO:0016491">
    <property type="term" value="F:oxidoreductase activity"/>
    <property type="evidence" value="ECO:0007669"/>
    <property type="project" value="InterPro"/>
</dbReference>
<dbReference type="Pfam" id="PF08240">
    <property type="entry name" value="ADH_N"/>
    <property type="match status" value="1"/>
</dbReference>
<accession>A0A0S4QWH8</accession>
<dbReference type="AlphaFoldDB" id="A0A0S4QWH8"/>
<dbReference type="Proteomes" id="UP000198802">
    <property type="component" value="Unassembled WGS sequence"/>
</dbReference>
<dbReference type="Gene3D" id="3.90.180.10">
    <property type="entry name" value="Medium-chain alcohol dehydrogenases, catalytic domain"/>
    <property type="match status" value="1"/>
</dbReference>
<dbReference type="SMART" id="SM00829">
    <property type="entry name" value="PKS_ER"/>
    <property type="match status" value="1"/>
</dbReference>
<feature type="domain" description="Enoyl reductase (ER)" evidence="1">
    <location>
        <begin position="13"/>
        <end position="322"/>
    </location>
</feature>
<dbReference type="RefSeq" id="WP_091282532.1">
    <property type="nucleotide sequence ID" value="NZ_FAOZ01000022.1"/>
</dbReference>
<dbReference type="SUPFAM" id="SSF50129">
    <property type="entry name" value="GroES-like"/>
    <property type="match status" value="1"/>
</dbReference>
<gene>
    <name evidence="2" type="ORF">Ga0074812_12249</name>
</gene>